<sequence length="40" mass="4846">MKSFEFPRAKILIVKIVKCLIKIHLIKKELIDSHFRFTFN</sequence>
<reference evidence="2" key="1">
    <citation type="journal article" date="2014" name="Sci. Data">
        <title>Genomes of diverse isolates of the marine cyanobacterium Prochlorococcus.</title>
        <authorList>
            <person name="Biller S."/>
            <person name="Berube P."/>
            <person name="Thompson J."/>
            <person name="Kelly L."/>
            <person name="Roggensack S."/>
            <person name="Awad L."/>
            <person name="Roache-Johnson K."/>
            <person name="Ding H."/>
            <person name="Giovannoni S.J."/>
            <person name="Moore L.R."/>
            <person name="Chisholm S.W."/>
        </authorList>
    </citation>
    <scope>NUCLEOTIDE SEQUENCE [LARGE SCALE GENOMIC DNA]</scope>
    <source>
        <strain evidence="2">MIT 9302</strain>
    </source>
</reference>
<organism evidence="1 2">
    <name type="scientific">Prochlorococcus marinus str. MIT 9302</name>
    <dbReference type="NCBI Taxonomy" id="74545"/>
    <lineage>
        <taxon>Bacteria</taxon>
        <taxon>Bacillati</taxon>
        <taxon>Cyanobacteriota</taxon>
        <taxon>Cyanophyceae</taxon>
        <taxon>Synechococcales</taxon>
        <taxon>Prochlorococcaceae</taxon>
        <taxon>Prochlorococcus</taxon>
    </lineage>
</organism>
<evidence type="ECO:0000313" key="2">
    <source>
        <dbReference type="Proteomes" id="UP000030445"/>
    </source>
</evidence>
<gene>
    <name evidence="1" type="ORF">EU96_1757</name>
</gene>
<protein>
    <submittedName>
        <fullName evidence="1">Uncharacterized protein</fullName>
    </submittedName>
</protein>
<name>A0A0A2A8I9_PROMR</name>
<accession>A0A0A2A8I9</accession>
<dbReference type="Proteomes" id="UP000030445">
    <property type="component" value="Unassembled WGS sequence"/>
</dbReference>
<dbReference type="STRING" id="74545.EU96_1757"/>
<evidence type="ECO:0000313" key="1">
    <source>
        <dbReference type="EMBL" id="KGF97116.1"/>
    </source>
</evidence>
<proteinExistence type="predicted"/>
<dbReference type="EMBL" id="JNAM01000011">
    <property type="protein sequence ID" value="KGF97116.1"/>
    <property type="molecule type" value="Genomic_DNA"/>
</dbReference>
<comment type="caution">
    <text evidence="1">The sequence shown here is derived from an EMBL/GenBank/DDBJ whole genome shotgun (WGS) entry which is preliminary data.</text>
</comment>
<dbReference type="AlphaFoldDB" id="A0A0A2A8I9"/>